<gene>
    <name evidence="4" type="ORF">HNQ50_003582</name>
</gene>
<dbReference type="NCBIfam" id="NF006119">
    <property type="entry name" value="PRK08264.1-5"/>
    <property type="match status" value="1"/>
</dbReference>
<reference evidence="4 5" key="1">
    <citation type="submission" date="2020-08" db="EMBL/GenBank/DDBJ databases">
        <title>Genomic Encyclopedia of Type Strains, Phase IV (KMG-IV): sequencing the most valuable type-strain genomes for metagenomic binning, comparative biology and taxonomic classification.</title>
        <authorList>
            <person name="Goeker M."/>
        </authorList>
    </citation>
    <scope>NUCLEOTIDE SEQUENCE [LARGE SCALE GENOMIC DNA]</scope>
    <source>
        <strain evidence="4 5">DSM 18233</strain>
    </source>
</reference>
<evidence type="ECO:0000256" key="1">
    <source>
        <dbReference type="ARBA" id="ARBA00006484"/>
    </source>
</evidence>
<dbReference type="PANTHER" id="PTHR43391">
    <property type="entry name" value="RETINOL DEHYDROGENASE-RELATED"/>
    <property type="match status" value="1"/>
</dbReference>
<dbReference type="Proteomes" id="UP000543030">
    <property type="component" value="Unassembled WGS sequence"/>
</dbReference>
<accession>A0A840RJY3</accession>
<evidence type="ECO:0000313" key="5">
    <source>
        <dbReference type="Proteomes" id="UP000543030"/>
    </source>
</evidence>
<protein>
    <submittedName>
        <fullName evidence="4">NAD(P)-dependent dehydrogenase (Short-subunit alcohol dehydrogenase family)</fullName>
    </submittedName>
</protein>
<dbReference type="InterPro" id="IPR036291">
    <property type="entry name" value="NAD(P)-bd_dom_sf"/>
</dbReference>
<evidence type="ECO:0000313" key="4">
    <source>
        <dbReference type="EMBL" id="MBB5192828.1"/>
    </source>
</evidence>
<keyword evidence="2" id="KW-0560">Oxidoreductase</keyword>
<dbReference type="Gene3D" id="3.40.50.720">
    <property type="entry name" value="NAD(P)-binding Rossmann-like Domain"/>
    <property type="match status" value="1"/>
</dbReference>
<dbReference type="PROSITE" id="PS00061">
    <property type="entry name" value="ADH_SHORT"/>
    <property type="match status" value="1"/>
</dbReference>
<dbReference type="PRINTS" id="PR00081">
    <property type="entry name" value="GDHRDH"/>
</dbReference>
<dbReference type="InterPro" id="IPR002347">
    <property type="entry name" value="SDR_fam"/>
</dbReference>
<dbReference type="GO" id="GO:0016491">
    <property type="term" value="F:oxidoreductase activity"/>
    <property type="evidence" value="ECO:0007669"/>
    <property type="project" value="UniProtKB-KW"/>
</dbReference>
<dbReference type="InterPro" id="IPR020904">
    <property type="entry name" value="Sc_DH/Rdtase_CS"/>
</dbReference>
<dbReference type="GO" id="GO:0005829">
    <property type="term" value="C:cytosol"/>
    <property type="evidence" value="ECO:0007669"/>
    <property type="project" value="TreeGrafter"/>
</dbReference>
<name>A0A840RJY3_9NEIS</name>
<dbReference type="PRINTS" id="PR00080">
    <property type="entry name" value="SDRFAMILY"/>
</dbReference>
<proteinExistence type="inferred from homology"/>
<organism evidence="4 5">
    <name type="scientific">Silvimonas terrae</name>
    <dbReference type="NCBI Taxonomy" id="300266"/>
    <lineage>
        <taxon>Bacteria</taxon>
        <taxon>Pseudomonadati</taxon>
        <taxon>Pseudomonadota</taxon>
        <taxon>Betaproteobacteria</taxon>
        <taxon>Neisseriales</taxon>
        <taxon>Chitinibacteraceae</taxon>
        <taxon>Silvimonas</taxon>
    </lineage>
</organism>
<dbReference type="PANTHER" id="PTHR43391:SF91">
    <property type="entry name" value="OS04G0390700 PROTEIN"/>
    <property type="match status" value="1"/>
</dbReference>
<dbReference type="SUPFAM" id="SSF51735">
    <property type="entry name" value="NAD(P)-binding Rossmann-fold domains"/>
    <property type="match status" value="1"/>
</dbReference>
<dbReference type="EMBL" id="JACHHN010000008">
    <property type="protein sequence ID" value="MBB5192828.1"/>
    <property type="molecule type" value="Genomic_DNA"/>
</dbReference>
<comment type="similarity">
    <text evidence="1 3">Belongs to the short-chain dehydrogenases/reductases (SDR) family.</text>
</comment>
<evidence type="ECO:0000256" key="2">
    <source>
        <dbReference type="ARBA" id="ARBA00023002"/>
    </source>
</evidence>
<evidence type="ECO:0000256" key="3">
    <source>
        <dbReference type="RuleBase" id="RU000363"/>
    </source>
</evidence>
<dbReference type="NCBIfam" id="NF006117">
    <property type="entry name" value="PRK08264.1-3"/>
    <property type="match status" value="1"/>
</dbReference>
<comment type="caution">
    <text evidence="4">The sequence shown here is derived from an EMBL/GenBank/DDBJ whole genome shotgun (WGS) entry which is preliminary data.</text>
</comment>
<dbReference type="RefSeq" id="WP_184102487.1">
    <property type="nucleotide sequence ID" value="NZ_JACHHN010000008.1"/>
</dbReference>
<dbReference type="Pfam" id="PF00106">
    <property type="entry name" value="adh_short"/>
    <property type="match status" value="1"/>
</dbReference>
<sequence length="238" mass="24717">MKLENAVVLITGANRGLGLAFAKAALARGARKVYAAARDPATVTLPGVIPVKLDVTSDTDVAALAAEFKDVTVLVNNAGIAQMTGFLDDNGVESARQQMETNYYGPLRLTRAFAGTLAANGGGAILNVLSVVSWINSPMMAGYSASKSAAWSLTNGLRHALRAQGTQVLGLHMGFVDTDLTQGIDAPKTAPEVIVARAYDALEAGADEVLGDEITEQVKAGLSATPGVYTTDLRARAE</sequence>
<keyword evidence="5" id="KW-1185">Reference proteome</keyword>
<dbReference type="AlphaFoldDB" id="A0A840RJY3"/>